<evidence type="ECO:0000256" key="2">
    <source>
        <dbReference type="ARBA" id="ARBA00022723"/>
    </source>
</evidence>
<evidence type="ECO:0000259" key="6">
    <source>
        <dbReference type="Pfam" id="PF00884"/>
    </source>
</evidence>
<dbReference type="RefSeq" id="WP_039571021.1">
    <property type="nucleotide sequence ID" value="NZ_CP009122.1"/>
</dbReference>
<organism evidence="7 8">
    <name type="scientific">Sphingopyxis fribergensis</name>
    <dbReference type="NCBI Taxonomy" id="1515612"/>
    <lineage>
        <taxon>Bacteria</taxon>
        <taxon>Pseudomonadati</taxon>
        <taxon>Pseudomonadota</taxon>
        <taxon>Alphaproteobacteria</taxon>
        <taxon>Sphingomonadales</taxon>
        <taxon>Sphingomonadaceae</taxon>
        <taxon>Sphingopyxis</taxon>
    </lineage>
</organism>
<dbReference type="AlphaFoldDB" id="A0A0A7PDL6"/>
<dbReference type="SUPFAM" id="SSF53649">
    <property type="entry name" value="Alkaline phosphatase-like"/>
    <property type="match status" value="1"/>
</dbReference>
<evidence type="ECO:0000256" key="1">
    <source>
        <dbReference type="ARBA" id="ARBA00008779"/>
    </source>
</evidence>
<dbReference type="PANTHER" id="PTHR42693">
    <property type="entry name" value="ARYLSULFATASE FAMILY MEMBER"/>
    <property type="match status" value="1"/>
</dbReference>
<accession>A0A0A7PDL6</accession>
<dbReference type="InterPro" id="IPR000917">
    <property type="entry name" value="Sulfatase_N"/>
</dbReference>
<reference evidence="7 8" key="1">
    <citation type="journal article" date="2015" name="Int. J. Syst. Evol. Microbiol.">
        <title>Description of Sphingopyxis fribergensis sp. nov. - a soil bacterium with the ability to degrade styrene and phenylacetic acid.</title>
        <authorList>
            <person name="Oelschlagel M."/>
            <person name="Ruckert C."/>
            <person name="Kalinowski J."/>
            <person name="Schmidt G."/>
            <person name="Schlomann M."/>
            <person name="Tischler D."/>
        </authorList>
    </citation>
    <scope>NUCLEOTIDE SEQUENCE [LARGE SCALE GENOMIC DNA]</scope>
    <source>
        <strain evidence="7 8">Kp5.2</strain>
    </source>
</reference>
<dbReference type="KEGG" id="sphk:SKP52_01855"/>
<protein>
    <submittedName>
        <fullName evidence="7">Arylsulfatase A family protein</fullName>
    </submittedName>
</protein>
<dbReference type="GO" id="GO:0046872">
    <property type="term" value="F:metal ion binding"/>
    <property type="evidence" value="ECO:0007669"/>
    <property type="project" value="UniProtKB-KW"/>
</dbReference>
<evidence type="ECO:0000256" key="5">
    <source>
        <dbReference type="SAM" id="SignalP"/>
    </source>
</evidence>
<feature type="signal peptide" evidence="5">
    <location>
        <begin position="1"/>
        <end position="32"/>
    </location>
</feature>
<keyword evidence="3" id="KW-0378">Hydrolase</keyword>
<name>A0A0A7PDL6_9SPHN</name>
<evidence type="ECO:0000256" key="4">
    <source>
        <dbReference type="ARBA" id="ARBA00022837"/>
    </source>
</evidence>
<dbReference type="Pfam" id="PF00884">
    <property type="entry name" value="Sulfatase"/>
    <property type="match status" value="1"/>
</dbReference>
<keyword evidence="2" id="KW-0479">Metal-binding</keyword>
<dbReference type="InterPro" id="IPR024607">
    <property type="entry name" value="Sulfatase_CS"/>
</dbReference>
<gene>
    <name evidence="7" type="ORF">SKP52_01855</name>
</gene>
<dbReference type="STRING" id="1515612.SKP52_01855"/>
<dbReference type="Proteomes" id="UP000030907">
    <property type="component" value="Chromosome"/>
</dbReference>
<dbReference type="GO" id="GO:0004065">
    <property type="term" value="F:arylsulfatase activity"/>
    <property type="evidence" value="ECO:0007669"/>
    <property type="project" value="TreeGrafter"/>
</dbReference>
<proteinExistence type="inferred from homology"/>
<dbReference type="InterPro" id="IPR050738">
    <property type="entry name" value="Sulfatase"/>
</dbReference>
<dbReference type="HOGENOM" id="CLU_006332_10_4_5"/>
<comment type="similarity">
    <text evidence="1">Belongs to the sulfatase family.</text>
</comment>
<dbReference type="InterPro" id="IPR017850">
    <property type="entry name" value="Alkaline_phosphatase_core_sf"/>
</dbReference>
<dbReference type="Gene3D" id="3.40.720.10">
    <property type="entry name" value="Alkaline Phosphatase, subunit A"/>
    <property type="match status" value="1"/>
</dbReference>
<feature type="chain" id="PRO_5002032019" evidence="5">
    <location>
        <begin position="33"/>
        <end position="485"/>
    </location>
</feature>
<dbReference type="OrthoDB" id="9803751at2"/>
<evidence type="ECO:0000256" key="3">
    <source>
        <dbReference type="ARBA" id="ARBA00022801"/>
    </source>
</evidence>
<keyword evidence="4" id="KW-0106">Calcium</keyword>
<evidence type="ECO:0000313" key="7">
    <source>
        <dbReference type="EMBL" id="AJA07308.1"/>
    </source>
</evidence>
<dbReference type="Gene3D" id="3.30.1120.10">
    <property type="match status" value="1"/>
</dbReference>
<keyword evidence="5" id="KW-0732">Signal</keyword>
<dbReference type="PANTHER" id="PTHR42693:SF33">
    <property type="entry name" value="ARYLSULFATASE"/>
    <property type="match status" value="1"/>
</dbReference>
<dbReference type="InterPro" id="IPR006311">
    <property type="entry name" value="TAT_signal"/>
</dbReference>
<dbReference type="PROSITE" id="PS00523">
    <property type="entry name" value="SULFATASE_1"/>
    <property type="match status" value="1"/>
</dbReference>
<evidence type="ECO:0000313" key="8">
    <source>
        <dbReference type="Proteomes" id="UP000030907"/>
    </source>
</evidence>
<dbReference type="EMBL" id="CP009122">
    <property type="protein sequence ID" value="AJA07308.1"/>
    <property type="molecule type" value="Genomic_DNA"/>
</dbReference>
<keyword evidence="8" id="KW-1185">Reference proteome</keyword>
<feature type="domain" description="Sulfatase N-terminal" evidence="6">
    <location>
        <begin position="51"/>
        <end position="376"/>
    </location>
</feature>
<dbReference type="PROSITE" id="PS51318">
    <property type="entry name" value="TAT"/>
    <property type="match status" value="1"/>
</dbReference>
<sequence length="485" mass="52025">MKSVKPSRRALIGVAAAALFAMGSAGLSSAWASEASAPAPVKPAPRAAAQPNILFILIDDMGFADLSLTGNRLVATPNIDALARDGMVMTQFYDAAPICSPSRAGFMTGRFPARDRFVTYIHDRKRNQAFGQADWLDPSLPVLPRLLQQAGYATGHFGKWHLGGGRDIGDAPLPAAYGFDESYTQWEGLGPRVLPTDLTNKLGQQSAELGKGPVEWLPRAEITARFVDKTLDFASRSKDRPWFAQLWLTDMHTPWVPSAEQLAAVKGKGRTPREDQFLAVLVAMDAEVGRLVAGLRTAGELDDTLIVFTSDNGPTIGANTPGSAAPYRGRKASLYEGGVRQPLIIRWPGHVVAGSHDAQSVVQAVDLLPTLAGITGAQKPAGIDGVDVSTAWRGRPITSRPDLYSHIARPGGEAFGPLYAIRSGPWKLLMNADGGSVELYNIEQDPREQQDRKADSPAVTKSLSAKLSGWIADLPPAASPQRRPM</sequence>